<name>A0A0B2SHR1_GLYSO</name>
<sequence>MFKDKLKTANKYPWFMLHLRVDATRGLFLELTIMTQGECLKPFLSHRILKLGGVPPFWATIHPPFHMTPEDKKFYRNDTANFPYLAYHYYCVPDNAKHLEQPVSTCDPNNNPKAQEIVQLLSDPIWDACDYPTKKGDGCGLGIQGFGNLMLDPGTPPAKRIWTSIDTQTEIFVSAQDEVA</sequence>
<dbReference type="Pfam" id="PF24804">
    <property type="entry name" value="DUF7705"/>
    <property type="match status" value="1"/>
</dbReference>
<feature type="domain" description="DUF7705" evidence="1">
    <location>
        <begin position="62"/>
        <end position="180"/>
    </location>
</feature>
<organism evidence="2">
    <name type="scientific">Glycine soja</name>
    <name type="common">Wild soybean</name>
    <dbReference type="NCBI Taxonomy" id="3848"/>
    <lineage>
        <taxon>Eukaryota</taxon>
        <taxon>Viridiplantae</taxon>
        <taxon>Streptophyta</taxon>
        <taxon>Embryophyta</taxon>
        <taxon>Tracheophyta</taxon>
        <taxon>Spermatophyta</taxon>
        <taxon>Magnoliopsida</taxon>
        <taxon>eudicotyledons</taxon>
        <taxon>Gunneridae</taxon>
        <taxon>Pentapetalae</taxon>
        <taxon>rosids</taxon>
        <taxon>fabids</taxon>
        <taxon>Fabales</taxon>
        <taxon>Fabaceae</taxon>
        <taxon>Papilionoideae</taxon>
        <taxon>50 kb inversion clade</taxon>
        <taxon>NPAAA clade</taxon>
        <taxon>indigoferoid/millettioid clade</taxon>
        <taxon>Phaseoleae</taxon>
        <taxon>Glycine</taxon>
        <taxon>Glycine subgen. Soja</taxon>
    </lineage>
</organism>
<evidence type="ECO:0000259" key="1">
    <source>
        <dbReference type="Pfam" id="PF24804"/>
    </source>
</evidence>
<accession>A0A0B2SHR1</accession>
<dbReference type="EMBL" id="KN643148">
    <property type="protein sequence ID" value="KHN44585.1"/>
    <property type="molecule type" value="Genomic_DNA"/>
</dbReference>
<dbReference type="AlphaFoldDB" id="A0A0B2SHR1"/>
<reference evidence="2" key="1">
    <citation type="submission" date="2014-07" db="EMBL/GenBank/DDBJ databases">
        <title>Identification of a novel salt tolerance gene in wild soybean by whole-genome sequencing.</title>
        <authorList>
            <person name="Lam H.-M."/>
            <person name="Qi X."/>
            <person name="Li M.-W."/>
            <person name="Liu X."/>
            <person name="Xie M."/>
            <person name="Ni M."/>
            <person name="Xu X."/>
        </authorList>
    </citation>
    <scope>NUCLEOTIDE SEQUENCE [LARGE SCALE GENOMIC DNA]</scope>
    <source>
        <tissue evidence="2">Root</tissue>
    </source>
</reference>
<dbReference type="PANTHER" id="PTHR33916">
    <property type="entry name" value="EXPANSIN-LIKE EG45 DOMAIN-CONTAINING PROTEIN"/>
    <property type="match status" value="1"/>
</dbReference>
<gene>
    <name evidence="2" type="ORF">glysoja_027196</name>
</gene>
<protein>
    <recommendedName>
        <fullName evidence="1">DUF7705 domain-containing protein</fullName>
    </recommendedName>
</protein>
<evidence type="ECO:0000313" key="2">
    <source>
        <dbReference type="EMBL" id="KHN44585.1"/>
    </source>
</evidence>
<dbReference type="Proteomes" id="UP000053555">
    <property type="component" value="Unassembled WGS sequence"/>
</dbReference>
<proteinExistence type="predicted"/>
<dbReference type="InterPro" id="IPR056122">
    <property type="entry name" value="DUF7705"/>
</dbReference>
<dbReference type="PANTHER" id="PTHR33916:SF8">
    <property type="entry name" value="OS05G0272800 PROTEIN"/>
    <property type="match status" value="1"/>
</dbReference>